<protein>
    <submittedName>
        <fullName evidence="1">Uncharacterized protein</fullName>
    </submittedName>
</protein>
<organism evidence="1 2">
    <name type="scientific">Deinococcus ruber</name>
    <dbReference type="NCBI Taxonomy" id="1848197"/>
    <lineage>
        <taxon>Bacteria</taxon>
        <taxon>Thermotogati</taxon>
        <taxon>Deinococcota</taxon>
        <taxon>Deinococci</taxon>
        <taxon>Deinococcales</taxon>
        <taxon>Deinococcaceae</taxon>
        <taxon>Deinococcus</taxon>
    </lineage>
</organism>
<evidence type="ECO:0000313" key="1">
    <source>
        <dbReference type="EMBL" id="GGR31415.1"/>
    </source>
</evidence>
<keyword evidence="2" id="KW-1185">Reference proteome</keyword>
<gene>
    <name evidence="1" type="ORF">GCM10008957_47660</name>
</gene>
<reference evidence="1" key="1">
    <citation type="journal article" date="2014" name="Int. J. Syst. Evol. Microbiol.">
        <title>Complete genome sequence of Corynebacterium casei LMG S-19264T (=DSM 44701T), isolated from a smear-ripened cheese.</title>
        <authorList>
            <consortium name="US DOE Joint Genome Institute (JGI-PGF)"/>
            <person name="Walter F."/>
            <person name="Albersmeier A."/>
            <person name="Kalinowski J."/>
            <person name="Ruckert C."/>
        </authorList>
    </citation>
    <scope>NUCLEOTIDE SEQUENCE</scope>
    <source>
        <strain evidence="1">JCM 31311</strain>
    </source>
</reference>
<dbReference type="EMBL" id="BMQL01000052">
    <property type="protein sequence ID" value="GGR31415.1"/>
    <property type="molecule type" value="Genomic_DNA"/>
</dbReference>
<dbReference type="RefSeq" id="WP_189093021.1">
    <property type="nucleotide sequence ID" value="NZ_BMQL01000052.1"/>
</dbReference>
<name>A0A918FCX8_9DEIO</name>
<reference evidence="1" key="2">
    <citation type="submission" date="2020-09" db="EMBL/GenBank/DDBJ databases">
        <authorList>
            <person name="Sun Q."/>
            <person name="Ohkuma M."/>
        </authorList>
    </citation>
    <scope>NUCLEOTIDE SEQUENCE</scope>
    <source>
        <strain evidence="1">JCM 31311</strain>
    </source>
</reference>
<dbReference type="Proteomes" id="UP000603865">
    <property type="component" value="Unassembled WGS sequence"/>
</dbReference>
<evidence type="ECO:0000313" key="2">
    <source>
        <dbReference type="Proteomes" id="UP000603865"/>
    </source>
</evidence>
<dbReference type="AlphaFoldDB" id="A0A918FCX8"/>
<comment type="caution">
    <text evidence="1">The sequence shown here is derived from an EMBL/GenBank/DDBJ whole genome shotgun (WGS) entry which is preliminary data.</text>
</comment>
<proteinExistence type="predicted"/>
<sequence>MAQFTLSPSADIDTTAAQEADQISGLRAGEDIPGCHPVTISSDFKVYKAIAGQKFDGISSPRQAFAGQPVTVFGLGVRFKATDTILDGSKLYGLASTAGVFDDAATTKVFRPVSRYDLAIISLGATSV</sequence>
<accession>A0A918FCX8</accession>